<dbReference type="EMBL" id="CAJOBI010008579">
    <property type="protein sequence ID" value="CAF4116525.1"/>
    <property type="molecule type" value="Genomic_DNA"/>
</dbReference>
<dbReference type="InterPro" id="IPR007593">
    <property type="entry name" value="CD225/Dispanin_fam"/>
</dbReference>
<protein>
    <submittedName>
        <fullName evidence="9">Uncharacterized protein</fullName>
    </submittedName>
</protein>
<dbReference type="EMBL" id="CAJNOV010010342">
    <property type="protein sequence ID" value="CAF1401886.1"/>
    <property type="molecule type" value="Genomic_DNA"/>
</dbReference>
<dbReference type="EMBL" id="CAJNOW010005515">
    <property type="protein sequence ID" value="CAF1451878.1"/>
    <property type="molecule type" value="Genomic_DNA"/>
</dbReference>
<evidence type="ECO:0000313" key="16">
    <source>
        <dbReference type="Proteomes" id="UP000663866"/>
    </source>
</evidence>
<dbReference type="EMBL" id="CAJOBG010000295">
    <property type="protein sequence ID" value="CAF3793242.1"/>
    <property type="molecule type" value="Genomic_DNA"/>
</dbReference>
<reference evidence="9" key="1">
    <citation type="submission" date="2021-02" db="EMBL/GenBank/DDBJ databases">
        <authorList>
            <person name="Nowell W R."/>
        </authorList>
    </citation>
    <scope>NUCLEOTIDE SEQUENCE</scope>
</reference>
<comment type="subcellular location">
    <subcellularLocation>
        <location evidence="1">Membrane</location>
    </subcellularLocation>
</comment>
<dbReference type="Proteomes" id="UP000681720">
    <property type="component" value="Unassembled WGS sequence"/>
</dbReference>
<dbReference type="EMBL" id="CAJOBH010127381">
    <property type="protein sequence ID" value="CAF4740710.1"/>
    <property type="molecule type" value="Genomic_DNA"/>
</dbReference>
<name>A0A816SN97_9BILA</name>
<feature type="transmembrane region" description="Helical" evidence="6">
    <location>
        <begin position="50"/>
        <end position="75"/>
    </location>
</feature>
<keyword evidence="4 6" id="KW-1133">Transmembrane helix</keyword>
<dbReference type="Proteomes" id="UP000663834">
    <property type="component" value="Unassembled WGS sequence"/>
</dbReference>
<sequence length="139" mass="15666">MMNSNTIKSQEQYVPPPDNYPRWEGQQQIPGQIQYVQPYNSAEINTIRDWLPWSIINIFIGFIVAGILPLIFSIICRNRKRENNVHGARTMSTLALVFNILVTLGGIAGWIGLIVGIVFLTKAVKTVATTPCLTYPFCR</sequence>
<dbReference type="Proteomes" id="UP000663866">
    <property type="component" value="Unassembled WGS sequence"/>
</dbReference>
<dbReference type="Pfam" id="PF04505">
    <property type="entry name" value="CD225"/>
    <property type="match status" value="1"/>
</dbReference>
<gene>
    <name evidence="13" type="ORF">BYL167_LOCUS45678</name>
    <name evidence="7" type="ORF">CJN711_LOCUS22015</name>
    <name evidence="14" type="ORF">GIL414_LOCUS69927</name>
    <name evidence="8" type="ORF">KQP761_LOCUS12040</name>
    <name evidence="10" type="ORF">MBJ925_LOCUS26019</name>
    <name evidence="11" type="ORF">OVN521_LOCUS3432</name>
    <name evidence="12" type="ORF">SMN809_LOCUS18066</name>
    <name evidence="9" type="ORF">WKI299_LOCUS17980</name>
</gene>
<comment type="similarity">
    <text evidence="2">Belongs to the CD225/Dispanin family.</text>
</comment>
<keyword evidence="5 6" id="KW-0472">Membrane</keyword>
<feature type="transmembrane region" description="Helical" evidence="6">
    <location>
        <begin position="96"/>
        <end position="120"/>
    </location>
</feature>
<accession>A0A816SN97</accession>
<dbReference type="Proteomes" id="UP000663824">
    <property type="component" value="Unassembled WGS sequence"/>
</dbReference>
<evidence type="ECO:0000313" key="12">
    <source>
        <dbReference type="EMBL" id="CAF4116525.1"/>
    </source>
</evidence>
<evidence type="ECO:0000256" key="2">
    <source>
        <dbReference type="ARBA" id="ARBA00006843"/>
    </source>
</evidence>
<dbReference type="EMBL" id="CAJOBJ010331148">
    <property type="protein sequence ID" value="CAF5182862.1"/>
    <property type="molecule type" value="Genomic_DNA"/>
</dbReference>
<dbReference type="AlphaFoldDB" id="A0A816SN97"/>
<evidence type="ECO:0000313" key="9">
    <source>
        <dbReference type="EMBL" id="CAF2090179.1"/>
    </source>
</evidence>
<dbReference type="Proteomes" id="UP000681967">
    <property type="component" value="Unassembled WGS sequence"/>
</dbReference>
<dbReference type="Proteomes" id="UP000663856">
    <property type="component" value="Unassembled WGS sequence"/>
</dbReference>
<evidence type="ECO:0000313" key="7">
    <source>
        <dbReference type="EMBL" id="CAF1401886.1"/>
    </source>
</evidence>
<dbReference type="OrthoDB" id="10019158at2759"/>
<dbReference type="Proteomes" id="UP000663855">
    <property type="component" value="Unassembled WGS sequence"/>
</dbReference>
<evidence type="ECO:0000313" key="10">
    <source>
        <dbReference type="EMBL" id="CAF2121554.1"/>
    </source>
</evidence>
<evidence type="ECO:0000256" key="5">
    <source>
        <dbReference type="ARBA" id="ARBA00023136"/>
    </source>
</evidence>
<evidence type="ECO:0000256" key="3">
    <source>
        <dbReference type="ARBA" id="ARBA00022692"/>
    </source>
</evidence>
<evidence type="ECO:0000256" key="4">
    <source>
        <dbReference type="ARBA" id="ARBA00022989"/>
    </source>
</evidence>
<dbReference type="GO" id="GO:0016020">
    <property type="term" value="C:membrane"/>
    <property type="evidence" value="ECO:0007669"/>
    <property type="project" value="UniProtKB-SubCell"/>
</dbReference>
<dbReference type="EMBL" id="CAJNRE010013796">
    <property type="protein sequence ID" value="CAF2121554.1"/>
    <property type="molecule type" value="Genomic_DNA"/>
</dbReference>
<evidence type="ECO:0000256" key="1">
    <source>
        <dbReference type="ARBA" id="ARBA00004370"/>
    </source>
</evidence>
<proteinExistence type="inferred from homology"/>
<evidence type="ECO:0000313" key="8">
    <source>
        <dbReference type="EMBL" id="CAF1451878.1"/>
    </source>
</evidence>
<evidence type="ECO:0000256" key="6">
    <source>
        <dbReference type="SAM" id="Phobius"/>
    </source>
</evidence>
<keyword evidence="16" id="KW-1185">Reference proteome</keyword>
<evidence type="ECO:0000313" key="11">
    <source>
        <dbReference type="EMBL" id="CAF3793242.1"/>
    </source>
</evidence>
<organism evidence="9 15">
    <name type="scientific">Rotaria magnacalcarata</name>
    <dbReference type="NCBI Taxonomy" id="392030"/>
    <lineage>
        <taxon>Eukaryota</taxon>
        <taxon>Metazoa</taxon>
        <taxon>Spiralia</taxon>
        <taxon>Gnathifera</taxon>
        <taxon>Rotifera</taxon>
        <taxon>Eurotatoria</taxon>
        <taxon>Bdelloidea</taxon>
        <taxon>Philodinida</taxon>
        <taxon>Philodinidae</taxon>
        <taxon>Rotaria</taxon>
    </lineage>
</organism>
<evidence type="ECO:0000313" key="14">
    <source>
        <dbReference type="EMBL" id="CAF5182862.1"/>
    </source>
</evidence>
<evidence type="ECO:0000313" key="15">
    <source>
        <dbReference type="Proteomes" id="UP000663856"/>
    </source>
</evidence>
<evidence type="ECO:0000313" key="13">
    <source>
        <dbReference type="EMBL" id="CAF4740710.1"/>
    </source>
</evidence>
<comment type="caution">
    <text evidence="9">The sequence shown here is derived from an EMBL/GenBank/DDBJ whole genome shotgun (WGS) entry which is preliminary data.</text>
</comment>
<keyword evidence="3 6" id="KW-0812">Transmembrane</keyword>
<dbReference type="EMBL" id="CAJNRF010007304">
    <property type="protein sequence ID" value="CAF2090179.1"/>
    <property type="molecule type" value="Genomic_DNA"/>
</dbReference>
<dbReference type="Proteomes" id="UP000676336">
    <property type="component" value="Unassembled WGS sequence"/>
</dbReference>